<feature type="compositionally biased region" description="Polar residues" evidence="9">
    <location>
        <begin position="56"/>
        <end position="67"/>
    </location>
</feature>
<dbReference type="eggNOG" id="ENOG502QWFW">
    <property type="taxonomic scope" value="Eukaryota"/>
</dbReference>
<sequence length="369" mass="41281">MSVFTQQSQVNQTSTPAEEPSWSSYPVKRVIPNHITSKRKPGFQITTGKKNDKAKQSQSSNSFNAVSFGSPRKPGLESRISTASNIYDTTADVTKFDETINKTITDDLSIYEAMDDDMPPSRSIYDLNDEILLNLDKPNNHTDSFLNKDPKQYGNVFNRGEVDSSQRVEKKKPQAINPLENGESAILVFGYPEHIANQVIQYFQDFGTILEDFEMNKNKLYKTINNKQREKIISCLSGTSWVKITYDNPASAIEALFQNGMVFNGSLLGVIPYTKDAVEKLQNRKLGDYEDIGSGIEFKTSGFKTQEPDASQDLTNSNFSKLEVKDGSKLFLGPTSANNDNKGIDNKHNNENLGVVGNIMKYVFGFNEL</sequence>
<dbReference type="Pfam" id="PF05172">
    <property type="entry name" value="RRM_Nup35"/>
    <property type="match status" value="1"/>
</dbReference>
<keyword evidence="5" id="KW-0811">Translocation</keyword>
<evidence type="ECO:0000256" key="3">
    <source>
        <dbReference type="ARBA" id="ARBA00022816"/>
    </source>
</evidence>
<dbReference type="GO" id="GO:0044613">
    <property type="term" value="C:nuclear pore central transport channel"/>
    <property type="evidence" value="ECO:0007669"/>
    <property type="project" value="TreeGrafter"/>
</dbReference>
<keyword evidence="13" id="KW-1185">Reference proteome</keyword>
<dbReference type="InterPro" id="IPR035979">
    <property type="entry name" value="RBD_domain_sf"/>
</dbReference>
<dbReference type="HOGENOM" id="CLU_036683_0_0_1"/>
<dbReference type="EMBL" id="GL996524">
    <property type="protein sequence ID" value="EGV63509.1"/>
    <property type="molecule type" value="Genomic_DNA"/>
</dbReference>
<gene>
    <name evidence="12" type="ORF">CANTEDRAFT_114302</name>
</gene>
<dbReference type="GO" id="GO:0017056">
    <property type="term" value="F:structural constituent of nuclear pore"/>
    <property type="evidence" value="ECO:0007669"/>
    <property type="project" value="TreeGrafter"/>
</dbReference>
<dbReference type="GeneID" id="18247362"/>
<dbReference type="PANTHER" id="PTHR21527:SF6">
    <property type="entry name" value="NUCLEOPORIN NUP35"/>
    <property type="match status" value="1"/>
</dbReference>
<dbReference type="KEGG" id="cten:18247362"/>
<dbReference type="GO" id="GO:0005543">
    <property type="term" value="F:phospholipid binding"/>
    <property type="evidence" value="ECO:0007669"/>
    <property type="project" value="TreeGrafter"/>
</dbReference>
<organism evidence="13">
    <name type="scientific">Candida tenuis (strain ATCC 10573 / BCRC 21748 / CBS 615 / JCM 9827 / NBRC 10315 / NRRL Y-1498 / VKM Y-70)</name>
    <name type="common">Yeast</name>
    <name type="synonym">Yamadazyma tenuis</name>
    <dbReference type="NCBI Taxonomy" id="590646"/>
    <lineage>
        <taxon>Eukaryota</taxon>
        <taxon>Fungi</taxon>
        <taxon>Dikarya</taxon>
        <taxon>Ascomycota</taxon>
        <taxon>Saccharomycotina</taxon>
        <taxon>Pichiomycetes</taxon>
        <taxon>Debaryomycetaceae</taxon>
        <taxon>Yamadazyma</taxon>
    </lineage>
</organism>
<protein>
    <submittedName>
        <fullName evidence="11">MPPN-domain-containing protein</fullName>
    </submittedName>
</protein>
<dbReference type="CDD" id="cd12721">
    <property type="entry name" value="RRM_Nup53p_fungi"/>
    <property type="match status" value="1"/>
</dbReference>
<dbReference type="GO" id="GO:0006607">
    <property type="term" value="P:NLS-bearing protein import into nucleus"/>
    <property type="evidence" value="ECO:0007669"/>
    <property type="project" value="TreeGrafter"/>
</dbReference>
<dbReference type="EMBL" id="GL996524">
    <property type="protein sequence ID" value="EGV63508.1"/>
    <property type="molecule type" value="Genomic_DNA"/>
</dbReference>
<dbReference type="RefSeq" id="XP_006687302.1">
    <property type="nucleotide sequence ID" value="XM_006687239.1"/>
</dbReference>
<dbReference type="OrthoDB" id="1733656at2759"/>
<dbReference type="AlphaFoldDB" id="G3B6Q2"/>
<dbReference type="GO" id="GO:0051028">
    <property type="term" value="P:mRNA transport"/>
    <property type="evidence" value="ECO:0007669"/>
    <property type="project" value="UniProtKB-UniRule"/>
</dbReference>
<dbReference type="GO" id="GO:0006999">
    <property type="term" value="P:nuclear pore organization"/>
    <property type="evidence" value="ECO:0007669"/>
    <property type="project" value="TreeGrafter"/>
</dbReference>
<dbReference type="Gene3D" id="3.30.70.330">
    <property type="match status" value="1"/>
</dbReference>
<dbReference type="STRING" id="590646.G3B6Q2"/>
<evidence type="ECO:0000256" key="6">
    <source>
        <dbReference type="ARBA" id="ARBA00023132"/>
    </source>
</evidence>
<dbReference type="SUPFAM" id="SSF54928">
    <property type="entry name" value="RNA-binding domain, RBD"/>
    <property type="match status" value="1"/>
</dbReference>
<evidence type="ECO:0000313" key="11">
    <source>
        <dbReference type="EMBL" id="EGV63508.1"/>
    </source>
</evidence>
<accession>G3B6Q2</accession>
<evidence type="ECO:0000256" key="4">
    <source>
        <dbReference type="ARBA" id="ARBA00022927"/>
    </source>
</evidence>
<dbReference type="PANTHER" id="PTHR21527">
    <property type="entry name" value="NUCLEOPORIN NUP35"/>
    <property type="match status" value="1"/>
</dbReference>
<evidence type="ECO:0000256" key="2">
    <source>
        <dbReference type="ARBA" id="ARBA00022448"/>
    </source>
</evidence>
<dbReference type="GO" id="GO:0044615">
    <property type="term" value="C:nuclear pore nuclear basket"/>
    <property type="evidence" value="ECO:0007669"/>
    <property type="project" value="TreeGrafter"/>
</dbReference>
<evidence type="ECO:0000313" key="13">
    <source>
        <dbReference type="Proteomes" id="UP000000707"/>
    </source>
</evidence>
<dbReference type="Proteomes" id="UP000000707">
    <property type="component" value="Unassembled WGS sequence"/>
</dbReference>
<evidence type="ECO:0000256" key="5">
    <source>
        <dbReference type="ARBA" id="ARBA00023010"/>
    </source>
</evidence>
<dbReference type="PROSITE" id="PS51472">
    <property type="entry name" value="RRM_NUP35"/>
    <property type="match status" value="1"/>
</dbReference>
<evidence type="ECO:0000313" key="12">
    <source>
        <dbReference type="EMBL" id="EGV63509.1"/>
    </source>
</evidence>
<name>G3B6Q2_CANTC</name>
<dbReference type="InterPro" id="IPR007846">
    <property type="entry name" value="RRM_NUP35_dom"/>
</dbReference>
<keyword evidence="7 8" id="KW-0539">Nucleus</keyword>
<evidence type="ECO:0000256" key="8">
    <source>
        <dbReference type="PROSITE-ProRule" id="PRU00804"/>
    </source>
</evidence>
<reference evidence="12 13" key="1">
    <citation type="journal article" date="2011" name="Proc. Natl. Acad. Sci. U.S.A.">
        <title>Comparative genomics of xylose-fermenting fungi for enhanced biofuel production.</title>
        <authorList>
            <person name="Wohlbach D.J."/>
            <person name="Kuo A."/>
            <person name="Sato T.K."/>
            <person name="Potts K.M."/>
            <person name="Salamov A.A."/>
            <person name="LaButti K.M."/>
            <person name="Sun H."/>
            <person name="Clum A."/>
            <person name="Pangilinan J.L."/>
            <person name="Lindquist E.A."/>
            <person name="Lucas S."/>
            <person name="Lapidus A."/>
            <person name="Jin M."/>
            <person name="Gunawan C."/>
            <person name="Balan V."/>
            <person name="Dale B.E."/>
            <person name="Jeffries T.W."/>
            <person name="Zinkel R."/>
            <person name="Barry K.W."/>
            <person name="Grigoriev I.V."/>
            <person name="Gasch A.P."/>
        </authorList>
    </citation>
    <scope>NUCLEOTIDE SEQUENCE [LARGE SCALE GENOMIC DNA]</scope>
    <source>
        <strain evidence="12">ATCC 10573</strain>
        <strain evidence="13">ATCC 10573 / BCRC 21748 / CBS 615 / JCM 9827 / NBRC 10315 / NRRL Y-1498 / VKM Y-70</strain>
    </source>
</reference>
<evidence type="ECO:0000256" key="1">
    <source>
        <dbReference type="ARBA" id="ARBA00004567"/>
    </source>
</evidence>
<feature type="region of interest" description="Disordered" evidence="9">
    <location>
        <begin position="1"/>
        <end position="24"/>
    </location>
</feature>
<comment type="subcellular location">
    <subcellularLocation>
        <location evidence="1">Nucleus</location>
        <location evidence="1">Nuclear pore complex</location>
    </subcellularLocation>
</comment>
<dbReference type="InterPro" id="IPR012677">
    <property type="entry name" value="Nucleotide-bd_a/b_plait_sf"/>
</dbReference>
<evidence type="ECO:0000256" key="9">
    <source>
        <dbReference type="SAM" id="MobiDB-lite"/>
    </source>
</evidence>
<keyword evidence="6 8" id="KW-0906">Nuclear pore complex</keyword>
<keyword evidence="2 8" id="KW-0813">Transport</keyword>
<evidence type="ECO:0000259" key="10">
    <source>
        <dbReference type="PROSITE" id="PS51472"/>
    </source>
</evidence>
<dbReference type="GO" id="GO:0003676">
    <property type="term" value="F:nucleic acid binding"/>
    <property type="evidence" value="ECO:0007669"/>
    <property type="project" value="InterPro"/>
</dbReference>
<keyword evidence="3 8" id="KW-0509">mRNA transport</keyword>
<evidence type="ECO:0000256" key="7">
    <source>
        <dbReference type="ARBA" id="ARBA00023242"/>
    </source>
</evidence>
<feature type="region of interest" description="Disordered" evidence="9">
    <location>
        <begin position="36"/>
        <end position="77"/>
    </location>
</feature>
<keyword evidence="4" id="KW-0653">Protein transport</keyword>
<proteinExistence type="predicted"/>
<feature type="domain" description="RRM Nup35-type" evidence="10">
    <location>
        <begin position="180"/>
        <end position="280"/>
    </location>
</feature>